<dbReference type="InterPro" id="IPR010655">
    <property type="entry name" value="Clp1_C"/>
</dbReference>
<keyword evidence="5 6" id="KW-0539">Nucleus</keyword>
<dbReference type="FunFam" id="3.40.50.300:FF:001231">
    <property type="entry name" value="Protein CLP1 homolog"/>
    <property type="match status" value="1"/>
</dbReference>
<evidence type="ECO:0000256" key="5">
    <source>
        <dbReference type="ARBA" id="ARBA00023242"/>
    </source>
</evidence>
<comment type="function">
    <text evidence="6">Required for endonucleolytic cleavage during polyadenylation-dependent pre-mRNA 3'-end formation.</text>
</comment>
<dbReference type="InterPro" id="IPR032324">
    <property type="entry name" value="Clp1_N"/>
</dbReference>
<evidence type="ECO:0000313" key="11">
    <source>
        <dbReference type="RefSeq" id="XP_016513214.1"/>
    </source>
</evidence>
<keyword evidence="4 6" id="KW-0067">ATP-binding</keyword>
<evidence type="ECO:0000259" key="8">
    <source>
        <dbReference type="Pfam" id="PF06807"/>
    </source>
</evidence>
<accession>A0A1S4DIJ1</accession>
<evidence type="ECO:0000256" key="1">
    <source>
        <dbReference type="ARBA" id="ARBA00004123"/>
    </source>
</evidence>
<dbReference type="AlphaFoldDB" id="A0A1S4DIJ1"/>
<evidence type="ECO:0000313" key="14">
    <source>
        <dbReference type="RefSeq" id="XP_016513219.1"/>
    </source>
</evidence>
<evidence type="ECO:0000259" key="10">
    <source>
        <dbReference type="Pfam" id="PF16575"/>
    </source>
</evidence>
<dbReference type="SUPFAM" id="SSF52540">
    <property type="entry name" value="P-loop containing nucleoside triphosphate hydrolases"/>
    <property type="match status" value="1"/>
</dbReference>
<evidence type="ECO:0000313" key="12">
    <source>
        <dbReference type="RefSeq" id="XP_016513215.1"/>
    </source>
</evidence>
<evidence type="ECO:0000256" key="6">
    <source>
        <dbReference type="HAMAP-Rule" id="MF_03035"/>
    </source>
</evidence>
<feature type="domain" description="Clp1 P-loop" evidence="10">
    <location>
        <begin position="134"/>
        <end position="307"/>
    </location>
</feature>
<keyword evidence="2 6" id="KW-0507">mRNA processing</keyword>
<reference evidence="11 12" key="1">
    <citation type="submission" date="2025-04" db="UniProtKB">
        <authorList>
            <consortium name="RefSeq"/>
        </authorList>
    </citation>
    <scope>IDENTIFICATION</scope>
</reference>
<dbReference type="GO" id="GO:0005849">
    <property type="term" value="C:mRNA cleavage factor complex"/>
    <property type="evidence" value="ECO:0007669"/>
    <property type="project" value="InterPro"/>
</dbReference>
<evidence type="ECO:0000259" key="9">
    <source>
        <dbReference type="Pfam" id="PF16573"/>
    </source>
</evidence>
<dbReference type="Gene3D" id="3.40.50.300">
    <property type="entry name" value="P-loop containing nucleotide triphosphate hydrolases"/>
    <property type="match status" value="2"/>
</dbReference>
<dbReference type="Pfam" id="PF16573">
    <property type="entry name" value="CLP1_N"/>
    <property type="match status" value="1"/>
</dbReference>
<dbReference type="SMR" id="A0A1S4DIJ1"/>
<dbReference type="GO" id="GO:0051731">
    <property type="term" value="F:polynucleotide 5'-hydroxyl-kinase activity"/>
    <property type="evidence" value="ECO:0000318"/>
    <property type="project" value="GO_Central"/>
</dbReference>
<comment type="similarity">
    <text evidence="6">Belongs to the Clp1 family. Clp1 subfamily.</text>
</comment>
<evidence type="ECO:0000313" key="13">
    <source>
        <dbReference type="RefSeq" id="XP_016513216.1"/>
    </source>
</evidence>
<dbReference type="Gene3D" id="2.60.120.1030">
    <property type="entry name" value="Clp1, DNA binding domain"/>
    <property type="match status" value="1"/>
</dbReference>
<feature type="binding site" evidence="6">
    <location>
        <position position="70"/>
    </location>
    <ligand>
        <name>ATP</name>
        <dbReference type="ChEBI" id="CHEBI:30616"/>
    </ligand>
</feature>
<dbReference type="GO" id="GO:0006388">
    <property type="term" value="P:tRNA splicing, via endonucleolytic cleavage and ligation"/>
    <property type="evidence" value="ECO:0000318"/>
    <property type="project" value="GO_Central"/>
</dbReference>
<dbReference type="STRING" id="4097.A0A1S4DIJ1"/>
<dbReference type="Gene3D" id="2.40.30.330">
    <property type="entry name" value="Pre-mRNA cleavage complex subunit Clp1, C-terminal domain"/>
    <property type="match status" value="1"/>
</dbReference>
<evidence type="ECO:0000256" key="4">
    <source>
        <dbReference type="ARBA" id="ARBA00022840"/>
    </source>
</evidence>
<protein>
    <recommendedName>
        <fullName evidence="6">Protein CLP1 homolog</fullName>
    </recommendedName>
</protein>
<dbReference type="GO" id="GO:0005524">
    <property type="term" value="F:ATP binding"/>
    <property type="evidence" value="ECO:0007669"/>
    <property type="project" value="UniProtKB-UniRule"/>
</dbReference>
<dbReference type="InterPro" id="IPR027417">
    <property type="entry name" value="P-loop_NTPase"/>
</dbReference>
<keyword evidence="3 6" id="KW-0547">Nucleotide-binding</keyword>
<dbReference type="FunFam" id="2.40.30.330:FF:000002">
    <property type="entry name" value="Protein CLP1 homolog"/>
    <property type="match status" value="1"/>
</dbReference>
<dbReference type="InterPro" id="IPR032319">
    <property type="entry name" value="CLP1_P"/>
</dbReference>
<sequence>MAYGGTNVNPLAATGGSTTVRQVKLDKECELRIETSLDLPLRLRLLTGTAEIFGTEIPPEIWLTIPPRLKFAVFTWYGATIEMDGPTETDYTADETPMISYINVHAVLDGRRNRAKASPSDSDTSQGPRVVVVGPTDSGKSTLSRMLLSWAAKQGWKPTFVDLDIGQGSITIPGCVAATPIELPIDPVEGIPLEMPMVYFFGHVTPSANIDHYKVLVKELAQTLEKQFSGNAESRASGMVINTMGWIEGVGYELLLHAIDTFSATVILVLGQEKLCSMLKDVLKKRPNVDVVKLQKSGGVVSRNAKEKLCSMLKDVLKNRPNVDVVKLQKSGGVVSRNAKVRQKARGYRIREYFYGPSNDLSPHSNVVNFGDLFIYRIGGGPQAPRSALPIGAEPAADPTRLVSVSINRDLLHLVLAVSYANEPDQIISSNVAGFIYVTDVDMHRKKITYLAPCAGELPSKYLIVGTLTWIEN</sequence>
<dbReference type="InterPro" id="IPR028606">
    <property type="entry name" value="Clp1"/>
</dbReference>
<dbReference type="GO" id="GO:0031124">
    <property type="term" value="P:mRNA 3'-end processing"/>
    <property type="evidence" value="ECO:0007669"/>
    <property type="project" value="UniProtKB-UniRule"/>
</dbReference>
<evidence type="ECO:0000256" key="2">
    <source>
        <dbReference type="ARBA" id="ARBA00022664"/>
    </source>
</evidence>
<dbReference type="Pfam" id="PF16575">
    <property type="entry name" value="CLP1_P"/>
    <property type="match status" value="1"/>
</dbReference>
<organism evidence="13">
    <name type="scientific">Nicotiana tabacum</name>
    <name type="common">Common tobacco</name>
    <dbReference type="NCBI Taxonomy" id="4097"/>
    <lineage>
        <taxon>Eukaryota</taxon>
        <taxon>Viridiplantae</taxon>
        <taxon>Streptophyta</taxon>
        <taxon>Embryophyta</taxon>
        <taxon>Tracheophyta</taxon>
        <taxon>Spermatophyta</taxon>
        <taxon>Magnoliopsida</taxon>
        <taxon>eudicotyledons</taxon>
        <taxon>Gunneridae</taxon>
        <taxon>Pentapetalae</taxon>
        <taxon>asterids</taxon>
        <taxon>lamiids</taxon>
        <taxon>Solanales</taxon>
        <taxon>Solanaceae</taxon>
        <taxon>Nicotianoideae</taxon>
        <taxon>Nicotianeae</taxon>
        <taxon>Nicotiana</taxon>
    </lineage>
</organism>
<dbReference type="RefSeq" id="XP_016513219.1">
    <property type="nucleotide sequence ID" value="XM_016657733.1"/>
</dbReference>
<proteinExistence type="inferred from homology"/>
<feature type="domain" description="Clp1 N-terminal" evidence="9">
    <location>
        <begin position="24"/>
        <end position="115"/>
    </location>
</feature>
<gene>
    <name evidence="11 12 13 14" type="primary">LOC107830231</name>
</gene>
<dbReference type="PaxDb" id="4097-A0A1S4DIJ1"/>
<evidence type="ECO:0000256" key="7">
    <source>
        <dbReference type="SAM" id="MobiDB-lite"/>
    </source>
</evidence>
<dbReference type="GO" id="GO:0005634">
    <property type="term" value="C:nucleus"/>
    <property type="evidence" value="ECO:0000318"/>
    <property type="project" value="GO_Central"/>
</dbReference>
<dbReference type="KEGG" id="nta:107830231"/>
<dbReference type="RefSeq" id="XP_016513216.1">
    <property type="nucleotide sequence ID" value="XM_016657730.1"/>
</dbReference>
<dbReference type="Pfam" id="PF06807">
    <property type="entry name" value="Clp1"/>
    <property type="match status" value="1"/>
</dbReference>
<dbReference type="HAMAP" id="MF_03035">
    <property type="entry name" value="Clp1"/>
    <property type="match status" value="1"/>
</dbReference>
<dbReference type="PANTHER" id="PTHR12755">
    <property type="entry name" value="CLEAVAGE/POLYADENYLATION FACTOR IA SUBUNIT CLP1P"/>
    <property type="match status" value="1"/>
</dbReference>
<dbReference type="FunFam" id="2.60.120.1030:FF:000001">
    <property type="entry name" value="Protein CLP1 homolog 5"/>
    <property type="match status" value="1"/>
</dbReference>
<feature type="binding site" evidence="6">
    <location>
        <position position="30"/>
    </location>
    <ligand>
        <name>ATP</name>
        <dbReference type="ChEBI" id="CHEBI:30616"/>
    </ligand>
</feature>
<feature type="domain" description="Clp1 C-terminal" evidence="8">
    <location>
        <begin position="361"/>
        <end position="472"/>
    </location>
</feature>
<name>A0A1S4DIJ1_TOBAC</name>
<evidence type="ECO:0000256" key="3">
    <source>
        <dbReference type="ARBA" id="ARBA00022741"/>
    </source>
</evidence>
<dbReference type="InterPro" id="IPR038238">
    <property type="entry name" value="Clp1_C_sf"/>
</dbReference>
<dbReference type="PANTHER" id="PTHR12755:SF6">
    <property type="entry name" value="POLYRIBONUCLEOTIDE 5'-HYDROXYL-KINASE CLP1"/>
    <property type="match status" value="1"/>
</dbReference>
<dbReference type="InterPro" id="IPR045116">
    <property type="entry name" value="Clp1/Grc3"/>
</dbReference>
<feature type="binding site" evidence="6">
    <location>
        <begin position="137"/>
        <end position="142"/>
    </location>
    <ligand>
        <name>ATP</name>
        <dbReference type="ChEBI" id="CHEBI:30616"/>
    </ligand>
</feature>
<dbReference type="InterPro" id="IPR038239">
    <property type="entry name" value="Clp1_N_sf"/>
</dbReference>
<dbReference type="RefSeq" id="XP_016513214.1">
    <property type="nucleotide sequence ID" value="XM_016657728.1"/>
</dbReference>
<dbReference type="OrthoDB" id="258143at2759"/>
<dbReference type="RefSeq" id="XP_016513215.1">
    <property type="nucleotide sequence ID" value="XM_016657729.1"/>
</dbReference>
<feature type="region of interest" description="Disordered" evidence="7">
    <location>
        <begin position="113"/>
        <end position="137"/>
    </location>
</feature>
<comment type="subcellular location">
    <subcellularLocation>
        <location evidence="1 6">Nucleus</location>
    </subcellularLocation>
</comment>